<dbReference type="InterPro" id="IPR010982">
    <property type="entry name" value="Lambda_DNA-bd_dom_sf"/>
</dbReference>
<dbReference type="CDD" id="cd01392">
    <property type="entry name" value="HTH_LacI"/>
    <property type="match status" value="1"/>
</dbReference>
<dbReference type="AlphaFoldDB" id="A0A4R5TZA8"/>
<dbReference type="Pfam" id="PF00356">
    <property type="entry name" value="LacI"/>
    <property type="match status" value="1"/>
</dbReference>
<dbReference type="Pfam" id="PF13377">
    <property type="entry name" value="Peripla_BP_3"/>
    <property type="match status" value="1"/>
</dbReference>
<dbReference type="PANTHER" id="PTHR30146">
    <property type="entry name" value="LACI-RELATED TRANSCRIPTIONAL REPRESSOR"/>
    <property type="match status" value="1"/>
</dbReference>
<dbReference type="InterPro" id="IPR028082">
    <property type="entry name" value="Peripla_BP_I"/>
</dbReference>
<evidence type="ECO:0000256" key="4">
    <source>
        <dbReference type="SAM" id="MobiDB-lite"/>
    </source>
</evidence>
<organism evidence="6 7">
    <name type="scientific">Arthrobacter crusticola</name>
    <dbReference type="NCBI Taxonomy" id="2547960"/>
    <lineage>
        <taxon>Bacteria</taxon>
        <taxon>Bacillati</taxon>
        <taxon>Actinomycetota</taxon>
        <taxon>Actinomycetes</taxon>
        <taxon>Micrococcales</taxon>
        <taxon>Micrococcaceae</taxon>
        <taxon>Arthrobacter</taxon>
    </lineage>
</organism>
<dbReference type="RefSeq" id="WP_133402870.1">
    <property type="nucleotide sequence ID" value="NZ_SMTK01000002.1"/>
</dbReference>
<proteinExistence type="predicted"/>
<accession>A0A4R5TZA8</accession>
<evidence type="ECO:0000259" key="5">
    <source>
        <dbReference type="PROSITE" id="PS50932"/>
    </source>
</evidence>
<evidence type="ECO:0000313" key="6">
    <source>
        <dbReference type="EMBL" id="TDK26511.1"/>
    </source>
</evidence>
<keyword evidence="2" id="KW-0238">DNA-binding</keyword>
<dbReference type="InterPro" id="IPR046335">
    <property type="entry name" value="LacI/GalR-like_sensor"/>
</dbReference>
<dbReference type="OrthoDB" id="2854648at2"/>
<comment type="caution">
    <text evidence="6">The sequence shown here is derived from an EMBL/GenBank/DDBJ whole genome shotgun (WGS) entry which is preliminary data.</text>
</comment>
<feature type="region of interest" description="Disordered" evidence="4">
    <location>
        <begin position="330"/>
        <end position="352"/>
    </location>
</feature>
<evidence type="ECO:0000313" key="7">
    <source>
        <dbReference type="Proteomes" id="UP000295411"/>
    </source>
</evidence>
<dbReference type="PROSITE" id="PS00356">
    <property type="entry name" value="HTH_LACI_1"/>
    <property type="match status" value="1"/>
</dbReference>
<evidence type="ECO:0000256" key="2">
    <source>
        <dbReference type="ARBA" id="ARBA00023125"/>
    </source>
</evidence>
<sequence length="352" mass="37500">MKRVRLVDVAEVAGVSTKTVSNVVHDYPHVAPELRRRVQAAIDKLGYRPNLTARRLVTGKTGMIALAIPEIDHPYFSELSRQIAEEAARRNYRVIIEQTLGKLEAEHAVLEDREAGLVDGIIFHPVSIGALSIAKLHHDTPLVLLGEGAMPATSDHVMIDNVAAAAEAVQFLLGQGRRRIAFLGVVEDDVTFSTDKRLLGYQQGLIEAGLDPDPGLVLSVQDFSSEASGEAVRAALERGVSIDGIVCRDDKFAAGALRACAAAGISVPDGIAVLGWDDTAIGKYTTPSLTSVAPDKSALASTALELLTERIDGFRGVGRHRIVPHGLTIRQSTPSVPSELPMPQGEPAVPSA</sequence>
<dbReference type="CDD" id="cd06267">
    <property type="entry name" value="PBP1_LacI_sugar_binding-like"/>
    <property type="match status" value="1"/>
</dbReference>
<feature type="domain" description="HTH lacI-type" evidence="5">
    <location>
        <begin position="4"/>
        <end position="58"/>
    </location>
</feature>
<dbReference type="EMBL" id="SMTK01000002">
    <property type="protein sequence ID" value="TDK26511.1"/>
    <property type="molecule type" value="Genomic_DNA"/>
</dbReference>
<dbReference type="PANTHER" id="PTHR30146:SF109">
    <property type="entry name" value="HTH-TYPE TRANSCRIPTIONAL REGULATOR GALS"/>
    <property type="match status" value="1"/>
</dbReference>
<reference evidence="6 7" key="1">
    <citation type="submission" date="2019-03" db="EMBL/GenBank/DDBJ databases">
        <title>Arthrobacter sp. nov., an bacterium isolated from biocrust in Mu Us Desert.</title>
        <authorList>
            <person name="Lixiong L."/>
        </authorList>
    </citation>
    <scope>NUCLEOTIDE SEQUENCE [LARGE SCALE GENOMIC DNA]</scope>
    <source>
        <strain evidence="6 7">SLN-3</strain>
    </source>
</reference>
<protein>
    <submittedName>
        <fullName evidence="6">LacI family transcriptional regulator</fullName>
    </submittedName>
</protein>
<dbReference type="InterPro" id="IPR000843">
    <property type="entry name" value="HTH_LacI"/>
</dbReference>
<keyword evidence="1" id="KW-0805">Transcription regulation</keyword>
<evidence type="ECO:0000256" key="3">
    <source>
        <dbReference type="ARBA" id="ARBA00023163"/>
    </source>
</evidence>
<dbReference type="Gene3D" id="3.40.50.2300">
    <property type="match status" value="2"/>
</dbReference>
<keyword evidence="3" id="KW-0804">Transcription</keyword>
<name>A0A4R5TZA8_9MICC</name>
<dbReference type="GO" id="GO:0000976">
    <property type="term" value="F:transcription cis-regulatory region binding"/>
    <property type="evidence" value="ECO:0007669"/>
    <property type="project" value="TreeGrafter"/>
</dbReference>
<gene>
    <name evidence="6" type="ORF">E2F48_04780</name>
</gene>
<dbReference type="SUPFAM" id="SSF53822">
    <property type="entry name" value="Periplasmic binding protein-like I"/>
    <property type="match status" value="1"/>
</dbReference>
<dbReference type="Proteomes" id="UP000295411">
    <property type="component" value="Unassembled WGS sequence"/>
</dbReference>
<dbReference type="PROSITE" id="PS50932">
    <property type="entry name" value="HTH_LACI_2"/>
    <property type="match status" value="1"/>
</dbReference>
<dbReference type="Gene3D" id="1.10.260.40">
    <property type="entry name" value="lambda repressor-like DNA-binding domains"/>
    <property type="match status" value="1"/>
</dbReference>
<dbReference type="SUPFAM" id="SSF47413">
    <property type="entry name" value="lambda repressor-like DNA-binding domains"/>
    <property type="match status" value="1"/>
</dbReference>
<evidence type="ECO:0000256" key="1">
    <source>
        <dbReference type="ARBA" id="ARBA00023015"/>
    </source>
</evidence>
<dbReference type="GO" id="GO:0003700">
    <property type="term" value="F:DNA-binding transcription factor activity"/>
    <property type="evidence" value="ECO:0007669"/>
    <property type="project" value="TreeGrafter"/>
</dbReference>
<keyword evidence="7" id="KW-1185">Reference proteome</keyword>
<dbReference type="SMART" id="SM00354">
    <property type="entry name" value="HTH_LACI"/>
    <property type="match status" value="1"/>
</dbReference>